<dbReference type="EMBL" id="GHES01038855">
    <property type="protein sequence ID" value="MPA69414.1"/>
    <property type="molecule type" value="Transcribed_RNA"/>
</dbReference>
<evidence type="ECO:0000313" key="1">
    <source>
        <dbReference type="EMBL" id="MPA69414.1"/>
    </source>
</evidence>
<accession>A0A5B7BLX8</accession>
<sequence length="115" mass="12264">MQKPLTNPPPPVVVSICPSGLVSSMNQLSLCSEGTTSTVANSDVASSSTNANKKKNNCCQRCKKRPGLGPCSVARIDTRKNIHALSTTRLLVALALMKDNPARVVWVISCRRGSE</sequence>
<name>A0A5B7BLX8_DAVIN</name>
<organism evidence="1">
    <name type="scientific">Davidia involucrata</name>
    <name type="common">Dove tree</name>
    <dbReference type="NCBI Taxonomy" id="16924"/>
    <lineage>
        <taxon>Eukaryota</taxon>
        <taxon>Viridiplantae</taxon>
        <taxon>Streptophyta</taxon>
        <taxon>Embryophyta</taxon>
        <taxon>Tracheophyta</taxon>
        <taxon>Spermatophyta</taxon>
        <taxon>Magnoliopsida</taxon>
        <taxon>eudicotyledons</taxon>
        <taxon>Gunneridae</taxon>
        <taxon>Pentapetalae</taxon>
        <taxon>asterids</taxon>
        <taxon>Cornales</taxon>
        <taxon>Nyssaceae</taxon>
        <taxon>Davidia</taxon>
    </lineage>
</organism>
<protein>
    <submittedName>
        <fullName evidence="1">Uncharacterized protein</fullName>
    </submittedName>
</protein>
<gene>
    <name evidence="1" type="ORF">Din_038855</name>
</gene>
<reference evidence="1" key="1">
    <citation type="submission" date="2019-08" db="EMBL/GenBank/DDBJ databases">
        <title>Reference gene set and small RNA set construction with multiple tissues from Davidia involucrata Baill.</title>
        <authorList>
            <person name="Yang H."/>
            <person name="Zhou C."/>
            <person name="Li G."/>
            <person name="Wang J."/>
            <person name="Gao P."/>
            <person name="Wang M."/>
            <person name="Wang R."/>
            <person name="Zhao Y."/>
        </authorList>
    </citation>
    <scope>NUCLEOTIDE SEQUENCE</scope>
    <source>
        <tissue evidence="1">Mixed with DoveR01_LX</tissue>
    </source>
</reference>
<dbReference type="AlphaFoldDB" id="A0A5B7BLX8"/>
<proteinExistence type="predicted"/>